<evidence type="ECO:0000313" key="4">
    <source>
        <dbReference type="Proteomes" id="UP000542210"/>
    </source>
</evidence>
<protein>
    <recommendedName>
        <fullName evidence="2">Orc1-like AAA ATPase domain-containing protein</fullName>
    </recommendedName>
</protein>
<evidence type="ECO:0000259" key="2">
    <source>
        <dbReference type="Pfam" id="PF13191"/>
    </source>
</evidence>
<feature type="domain" description="Orc1-like AAA ATPase" evidence="2">
    <location>
        <begin position="396"/>
        <end position="567"/>
    </location>
</feature>
<dbReference type="SUPFAM" id="SSF48452">
    <property type="entry name" value="TPR-like"/>
    <property type="match status" value="2"/>
</dbReference>
<dbReference type="Gene3D" id="3.40.50.300">
    <property type="entry name" value="P-loop containing nucleotide triphosphate hydrolases"/>
    <property type="match status" value="2"/>
</dbReference>
<dbReference type="InterPro" id="IPR053137">
    <property type="entry name" value="NLR-like"/>
</dbReference>
<dbReference type="AlphaFoldDB" id="A0A7W7DH27"/>
<dbReference type="InterPro" id="IPR041664">
    <property type="entry name" value="AAA_16"/>
</dbReference>
<accession>A0A7W7DH27</accession>
<dbReference type="Gene3D" id="1.25.40.10">
    <property type="entry name" value="Tetratricopeptide repeat domain"/>
    <property type="match status" value="2"/>
</dbReference>
<evidence type="ECO:0000313" key="3">
    <source>
        <dbReference type="EMBL" id="MBB4705213.1"/>
    </source>
</evidence>
<comment type="caution">
    <text evidence="3">The sequence shown here is derived from an EMBL/GenBank/DDBJ whole genome shotgun (WGS) entry which is preliminary data.</text>
</comment>
<sequence>MNEVADTPGAGRVILFCSTSDNIGRTTAIVNVALILAGNGLNVLVADAHGSRIRADHYLRPYLTPPAADPPGAPWAVSIDDDGVSLSGRMGLLQLDLSAGGEDQARTIREAAAAFDYVLIDAPSEGYGPAPETFSGLADVVVACFPLNIRSIESCADVARRVQLVAGRPVAVLALGIKAETSVAAPLEQARNVVARRFAELGAGREPAYVEIPYAPVYSFSDTLATLNEPPGKADGLRVAYERLAAELTGGRAGALRRVTLVYSPRDRAWAEWAHAQLERLGVRVRVLASGAIDGQALGGDALILVVSPGGLPPEQVAWLRRVPESGIRLVLVDGRRVPEGLTHLPRLELPARGEAEALRTLRRELRVTGPRADTPGGARFPGTPATVGLPPRDPRFVGRDREIDALRDALAAAREDQRVCTLHGPPGIGKSEVALEYGHRFAGAYDLVWWIPGESAADVRQGLADLAVALGIPTGADAAEAVLRHLGSEESGSWLLLYDGVVGEDDLAPHIPLTRDRCDVVVTTRAAPLDSRRPGLAIGPLAGAEALALLARHVPDLAEEQAEPVVERVGGVPLVLDVAGAWISTMRSRVREDSVRFRDALSHAVARFADEYDRVLGECQGRGQTTPASRVMLDLALETLPGDIGGRALRRDNLGGDAALRLLGVCACLSPRGVALRVLRSAPMLGLLTDADKLNDPLMVDVMLRSLGRYGLVQVDLGRPDQPVRAHGLVRALVRERMGEDGVRGLLRDLRGALAALSPSDPADESGPALHAELDRHFEAVQAWDDTRPEVRRWVLRQLSFVLRADDKLAVDRVKEIGLRVLAAWDDESLPRLRLLDLLAEVSRSRGDHHDHLRYSFQALRAQRVVLGVNHPRTLLTAGAHATALRAMGEFEEARDMERDVLRGLRELLGAHHPLTGNAMHNLAISEALVGDARRALELAEERYDLRVRMAGEGDPAAVRTAITMARYHRDLGRLDDSFTLLKRVLPHRGTLGRAGRRGPSLEVLRAESGLAITERRLGRPENARERDERILADLRAHQGDRDLVTLICRASLAADLDALGKHQAAAYESEACLAGLRDTLGPDHPYAGVCEVGLAAYLRNSGDLVGAAEIGAKALGRLRRWLVPHHPWLIAASVAYANTLVLRGEHARAAGLEQAALDGFRDAGVPGHPNAVLVEKNLSDTRSRLAGAGLTGRAVRADIDLEIPGL</sequence>
<dbReference type="RefSeq" id="WP_184886757.1">
    <property type="nucleotide sequence ID" value="NZ_BOOV01000006.1"/>
</dbReference>
<dbReference type="Pfam" id="PF13424">
    <property type="entry name" value="TPR_12"/>
    <property type="match status" value="1"/>
</dbReference>
<dbReference type="InterPro" id="IPR027417">
    <property type="entry name" value="P-loop_NTPase"/>
</dbReference>
<dbReference type="NCBIfam" id="NF040586">
    <property type="entry name" value="FxSxx_TPR"/>
    <property type="match status" value="1"/>
</dbReference>
<dbReference type="Pfam" id="PF13191">
    <property type="entry name" value="AAA_16"/>
    <property type="match status" value="1"/>
</dbReference>
<feature type="region of interest" description="Disordered" evidence="1">
    <location>
        <begin position="370"/>
        <end position="395"/>
    </location>
</feature>
<dbReference type="InterPro" id="IPR011990">
    <property type="entry name" value="TPR-like_helical_dom_sf"/>
</dbReference>
<reference evidence="3 4" key="1">
    <citation type="submission" date="2020-08" db="EMBL/GenBank/DDBJ databases">
        <title>Sequencing the genomes of 1000 actinobacteria strains.</title>
        <authorList>
            <person name="Klenk H.-P."/>
        </authorList>
    </citation>
    <scope>NUCLEOTIDE SEQUENCE [LARGE SCALE GENOMIC DNA]</scope>
    <source>
        <strain evidence="3 4">DSM 45784</strain>
    </source>
</reference>
<dbReference type="Proteomes" id="UP000542210">
    <property type="component" value="Unassembled WGS sequence"/>
</dbReference>
<dbReference type="Pfam" id="PF13374">
    <property type="entry name" value="TPR_10"/>
    <property type="match status" value="1"/>
</dbReference>
<dbReference type="EMBL" id="JACHND010000001">
    <property type="protein sequence ID" value="MBB4705213.1"/>
    <property type="molecule type" value="Genomic_DNA"/>
</dbReference>
<name>A0A7W7DH27_9ACTN</name>
<dbReference type="PANTHER" id="PTHR46082">
    <property type="entry name" value="ATP/GTP-BINDING PROTEIN-RELATED"/>
    <property type="match status" value="1"/>
</dbReference>
<gene>
    <name evidence="3" type="ORF">BJ982_006757</name>
</gene>
<dbReference type="PANTHER" id="PTHR46082:SF6">
    <property type="entry name" value="AAA+ ATPASE DOMAIN-CONTAINING PROTEIN-RELATED"/>
    <property type="match status" value="1"/>
</dbReference>
<keyword evidence="4" id="KW-1185">Reference proteome</keyword>
<dbReference type="SUPFAM" id="SSF52540">
    <property type="entry name" value="P-loop containing nucleoside triphosphate hydrolases"/>
    <property type="match status" value="2"/>
</dbReference>
<evidence type="ECO:0000256" key="1">
    <source>
        <dbReference type="SAM" id="MobiDB-lite"/>
    </source>
</evidence>
<organism evidence="3 4">
    <name type="scientific">Sphaerisporangium siamense</name>
    <dbReference type="NCBI Taxonomy" id="795645"/>
    <lineage>
        <taxon>Bacteria</taxon>
        <taxon>Bacillati</taxon>
        <taxon>Actinomycetota</taxon>
        <taxon>Actinomycetes</taxon>
        <taxon>Streptosporangiales</taxon>
        <taxon>Streptosporangiaceae</taxon>
        <taxon>Sphaerisporangium</taxon>
    </lineage>
</organism>
<proteinExistence type="predicted"/>